<proteinExistence type="predicted"/>
<evidence type="ECO:0000313" key="1">
    <source>
        <dbReference type="EMBL" id="CAH3195102.1"/>
    </source>
</evidence>
<sequence>MDLAFVINATSDAADDAFDLMKCTLDYLLHKYKNYQVKFQIFLHGDEDTSLREISLPEGVEHLTRNTDVKIPALHDDLRIVEQAFKQSGGSNSEKVGIEKKES</sequence>
<protein>
    <submittedName>
        <fullName evidence="1">Uncharacterized protein</fullName>
    </submittedName>
</protein>
<accession>A0ABN8SU70</accession>
<name>A0ABN8SU70_9CNID</name>
<dbReference type="EMBL" id="CALNXI010004107">
    <property type="protein sequence ID" value="CAH3195102.1"/>
    <property type="molecule type" value="Genomic_DNA"/>
</dbReference>
<reference evidence="1 3" key="1">
    <citation type="submission" date="2022-05" db="EMBL/GenBank/DDBJ databases">
        <authorList>
            <consortium name="Genoscope - CEA"/>
            <person name="William W."/>
        </authorList>
    </citation>
    <scope>NUCLEOTIDE SEQUENCE [LARGE SCALE GENOMIC DNA]</scope>
</reference>
<dbReference type="Proteomes" id="UP001159427">
    <property type="component" value="Unassembled WGS sequence"/>
</dbReference>
<keyword evidence="3" id="KW-1185">Reference proteome</keyword>
<gene>
    <name evidence="1" type="ORF">PEVE_00029433</name>
    <name evidence="2" type="ORF">PEVE_00029435</name>
</gene>
<evidence type="ECO:0000313" key="3">
    <source>
        <dbReference type="Proteomes" id="UP001159427"/>
    </source>
</evidence>
<comment type="caution">
    <text evidence="1">The sequence shown here is derived from an EMBL/GenBank/DDBJ whole genome shotgun (WGS) entry which is preliminary data.</text>
</comment>
<evidence type="ECO:0000313" key="2">
    <source>
        <dbReference type="EMBL" id="CAH3195104.1"/>
    </source>
</evidence>
<organism evidence="1 3">
    <name type="scientific">Porites evermanni</name>
    <dbReference type="NCBI Taxonomy" id="104178"/>
    <lineage>
        <taxon>Eukaryota</taxon>
        <taxon>Metazoa</taxon>
        <taxon>Cnidaria</taxon>
        <taxon>Anthozoa</taxon>
        <taxon>Hexacorallia</taxon>
        <taxon>Scleractinia</taxon>
        <taxon>Fungiina</taxon>
        <taxon>Poritidae</taxon>
        <taxon>Porites</taxon>
    </lineage>
</organism>
<dbReference type="EMBL" id="CALNXI010004107">
    <property type="protein sequence ID" value="CAH3195104.1"/>
    <property type="molecule type" value="Genomic_DNA"/>
</dbReference>